<dbReference type="PANTHER" id="PTHR23025">
    <property type="entry name" value="TRIACYLGLYCEROL LIPASE"/>
    <property type="match status" value="1"/>
</dbReference>
<organism evidence="2 3">
    <name type="scientific">Rotaria socialis</name>
    <dbReference type="NCBI Taxonomy" id="392032"/>
    <lineage>
        <taxon>Eukaryota</taxon>
        <taxon>Metazoa</taxon>
        <taxon>Spiralia</taxon>
        <taxon>Gnathifera</taxon>
        <taxon>Rotifera</taxon>
        <taxon>Eurotatoria</taxon>
        <taxon>Bdelloidea</taxon>
        <taxon>Philodinida</taxon>
        <taxon>Philodinidae</taxon>
        <taxon>Rotaria</taxon>
    </lineage>
</organism>
<name>A0A821MDW0_9BILA</name>
<dbReference type="Pfam" id="PF06350">
    <property type="entry name" value="HSL_N"/>
    <property type="match status" value="1"/>
</dbReference>
<dbReference type="InterPro" id="IPR010468">
    <property type="entry name" value="HSL_N"/>
</dbReference>
<comment type="caution">
    <text evidence="2">The sequence shown here is derived from an EMBL/GenBank/DDBJ whole genome shotgun (WGS) entry which is preliminary data.</text>
</comment>
<dbReference type="GO" id="GO:0005829">
    <property type="term" value="C:cytosol"/>
    <property type="evidence" value="ECO:0007669"/>
    <property type="project" value="TreeGrafter"/>
</dbReference>
<dbReference type="AlphaFoldDB" id="A0A821MDW0"/>
<dbReference type="GO" id="GO:0008203">
    <property type="term" value="P:cholesterol metabolic process"/>
    <property type="evidence" value="ECO:0007669"/>
    <property type="project" value="InterPro"/>
</dbReference>
<keyword evidence="3" id="KW-1185">Reference proteome</keyword>
<gene>
    <name evidence="2" type="ORF">UJA718_LOCUS39702</name>
</gene>
<dbReference type="GO" id="GO:0019433">
    <property type="term" value="P:triglyceride catabolic process"/>
    <property type="evidence" value="ECO:0007669"/>
    <property type="project" value="TreeGrafter"/>
</dbReference>
<evidence type="ECO:0000313" key="3">
    <source>
        <dbReference type="Proteomes" id="UP000663873"/>
    </source>
</evidence>
<dbReference type="PANTHER" id="PTHR23025:SF3">
    <property type="entry name" value="HORMONE-SENSITIVE LIPASE"/>
    <property type="match status" value="1"/>
</dbReference>
<feature type="non-terminal residue" evidence="2">
    <location>
        <position position="1"/>
    </location>
</feature>
<dbReference type="GO" id="GO:0004806">
    <property type="term" value="F:triacylglycerol lipase activity"/>
    <property type="evidence" value="ECO:0007669"/>
    <property type="project" value="TreeGrafter"/>
</dbReference>
<evidence type="ECO:0000313" key="2">
    <source>
        <dbReference type="EMBL" id="CAF4766558.1"/>
    </source>
</evidence>
<dbReference type="Proteomes" id="UP000663873">
    <property type="component" value="Unassembled WGS sequence"/>
</dbReference>
<accession>A0A821MDW0</accession>
<sequence length="172" mass="19007">MLTFLLAGLATFHETYNRSIPYAAASLATAPKYILFPEQRAKKCAAIFRDSDYLFCKSFWNIVDHDYVKMGSRYIVPSVTVSKYFQIGPEEIEINSIIIPPPTACAAPDEPNECAAGNIGNGSDNATGSGTKQPKQLVNLKLLSHEVREGMNELPLKKNDFEISSMEILPMS</sequence>
<reference evidence="2" key="1">
    <citation type="submission" date="2021-02" db="EMBL/GenBank/DDBJ databases">
        <authorList>
            <person name="Nowell W R."/>
        </authorList>
    </citation>
    <scope>NUCLEOTIDE SEQUENCE</scope>
</reference>
<proteinExistence type="predicted"/>
<feature type="domain" description="Hormone-sensitive lipase N-terminal" evidence="1">
    <location>
        <begin position="2"/>
        <end position="152"/>
    </location>
</feature>
<evidence type="ECO:0000259" key="1">
    <source>
        <dbReference type="Pfam" id="PF06350"/>
    </source>
</evidence>
<dbReference type="GO" id="GO:0004771">
    <property type="term" value="F:sterol ester esterase activity"/>
    <property type="evidence" value="ECO:0007669"/>
    <property type="project" value="TreeGrafter"/>
</dbReference>
<dbReference type="EMBL" id="CAJOBP010042479">
    <property type="protein sequence ID" value="CAF4766558.1"/>
    <property type="molecule type" value="Genomic_DNA"/>
</dbReference>
<protein>
    <recommendedName>
        <fullName evidence="1">Hormone-sensitive lipase N-terminal domain-containing protein</fullName>
    </recommendedName>
</protein>